<evidence type="ECO:0000313" key="3">
    <source>
        <dbReference type="Proteomes" id="UP000694864"/>
    </source>
</evidence>
<dbReference type="GeneID" id="104763097"/>
<reference evidence="3" key="1">
    <citation type="journal article" date="2014" name="Nat. Commun.">
        <title>The emerging biofuel crop Camelina sativa retains a highly undifferentiated hexaploid genome structure.</title>
        <authorList>
            <person name="Kagale S."/>
            <person name="Koh C."/>
            <person name="Nixon J."/>
            <person name="Bollina V."/>
            <person name="Clarke W.E."/>
            <person name="Tuteja R."/>
            <person name="Spillane C."/>
            <person name="Robinson S.J."/>
            <person name="Links M.G."/>
            <person name="Clarke C."/>
            <person name="Higgins E.E."/>
            <person name="Huebert T."/>
            <person name="Sharpe A.G."/>
            <person name="Parkin I.A."/>
        </authorList>
    </citation>
    <scope>NUCLEOTIDE SEQUENCE [LARGE SCALE GENOMIC DNA]</scope>
    <source>
        <strain evidence="3">cv. DH55</strain>
    </source>
</reference>
<dbReference type="Proteomes" id="UP000694864">
    <property type="component" value="Chromosome 18"/>
</dbReference>
<dbReference type="InterPro" id="IPR035897">
    <property type="entry name" value="Toll_tir_struct_dom_sf"/>
</dbReference>
<dbReference type="PROSITE" id="PS50104">
    <property type="entry name" value="TIR"/>
    <property type="match status" value="1"/>
</dbReference>
<keyword evidence="3" id="KW-1185">Reference proteome</keyword>
<accession>A0ABM0XEN2</accession>
<gene>
    <name evidence="4" type="primary">LOC104763097</name>
</gene>
<feature type="domain" description="TIR" evidence="2">
    <location>
        <begin position="16"/>
        <end position="148"/>
    </location>
</feature>
<evidence type="ECO:0000313" key="4">
    <source>
        <dbReference type="RefSeq" id="XP_010484814.1"/>
    </source>
</evidence>
<keyword evidence="1" id="KW-0520">NAD</keyword>
<proteinExistence type="predicted"/>
<reference evidence="4" key="2">
    <citation type="submission" date="2025-08" db="UniProtKB">
        <authorList>
            <consortium name="RefSeq"/>
        </authorList>
    </citation>
    <scope>IDENTIFICATION</scope>
    <source>
        <tissue evidence="4">Leaf</tissue>
    </source>
</reference>
<dbReference type="SMART" id="SM00255">
    <property type="entry name" value="TIR"/>
    <property type="match status" value="1"/>
</dbReference>
<dbReference type="Pfam" id="PF01582">
    <property type="entry name" value="TIR"/>
    <property type="match status" value="1"/>
</dbReference>
<name>A0ABM0XEN2_CAMSA</name>
<dbReference type="InterPro" id="IPR000157">
    <property type="entry name" value="TIR_dom"/>
</dbReference>
<evidence type="ECO:0000259" key="2">
    <source>
        <dbReference type="PROSITE" id="PS50104"/>
    </source>
</evidence>
<dbReference type="SUPFAM" id="SSF52200">
    <property type="entry name" value="Toll/Interleukin receptor TIR domain"/>
    <property type="match status" value="1"/>
</dbReference>
<sequence length="177" mass="20475">MALGFPLQAVQEPLVPCHQVFVNFRGAELRHNFISFLEPALKTVGINVFVDNNEKRGEDLTSLFRRIEESKIALVVFSRRYMESIWCLNELVKIKERADEKKLLVIPIFFKVKPTELIGLLDEACKSHGILHEAHILNKWKVALECIKSKTGFPLKDKRYWFSSMPLNLITCYSLKV</sequence>
<protein>
    <submittedName>
        <fullName evidence="4">Protein PHLOEM PROTEIN 2-LIKE A6-like</fullName>
    </submittedName>
</protein>
<dbReference type="Gene3D" id="3.40.50.10140">
    <property type="entry name" value="Toll/interleukin-1 receptor homology (TIR) domain"/>
    <property type="match status" value="1"/>
</dbReference>
<evidence type="ECO:0000256" key="1">
    <source>
        <dbReference type="ARBA" id="ARBA00023027"/>
    </source>
</evidence>
<dbReference type="RefSeq" id="XP_010484814.1">
    <property type="nucleotide sequence ID" value="XM_010486512.1"/>
</dbReference>
<dbReference type="PANTHER" id="PTHR32009">
    <property type="entry name" value="TMV RESISTANCE PROTEIN N-LIKE"/>
    <property type="match status" value="1"/>
</dbReference>
<dbReference type="PANTHER" id="PTHR32009:SF81">
    <property type="entry name" value="TIR DOMAIN-CONTAINING PROTEIN"/>
    <property type="match status" value="1"/>
</dbReference>
<organism evidence="3 4">
    <name type="scientific">Camelina sativa</name>
    <name type="common">False flax</name>
    <name type="synonym">Myagrum sativum</name>
    <dbReference type="NCBI Taxonomy" id="90675"/>
    <lineage>
        <taxon>Eukaryota</taxon>
        <taxon>Viridiplantae</taxon>
        <taxon>Streptophyta</taxon>
        <taxon>Embryophyta</taxon>
        <taxon>Tracheophyta</taxon>
        <taxon>Spermatophyta</taxon>
        <taxon>Magnoliopsida</taxon>
        <taxon>eudicotyledons</taxon>
        <taxon>Gunneridae</taxon>
        <taxon>Pentapetalae</taxon>
        <taxon>rosids</taxon>
        <taxon>malvids</taxon>
        <taxon>Brassicales</taxon>
        <taxon>Brassicaceae</taxon>
        <taxon>Camelineae</taxon>
        <taxon>Camelina</taxon>
    </lineage>
</organism>